<dbReference type="InterPro" id="IPR036864">
    <property type="entry name" value="Zn2-C6_fun-type_DNA-bd_sf"/>
</dbReference>
<evidence type="ECO:0000256" key="3">
    <source>
        <dbReference type="ARBA" id="ARBA00022833"/>
    </source>
</evidence>
<dbReference type="InterPro" id="IPR051711">
    <property type="entry name" value="Stress_Response_Reg"/>
</dbReference>
<keyword evidence="9" id="KW-0472">Membrane</keyword>
<dbReference type="GO" id="GO:0043565">
    <property type="term" value="F:sequence-specific DNA binding"/>
    <property type="evidence" value="ECO:0007669"/>
    <property type="project" value="TreeGrafter"/>
</dbReference>
<evidence type="ECO:0000256" key="4">
    <source>
        <dbReference type="ARBA" id="ARBA00023015"/>
    </source>
</evidence>
<keyword evidence="6" id="KW-0804">Transcription</keyword>
<accession>A0A1E4TWA9</accession>
<reference evidence="12" key="1">
    <citation type="submission" date="2016-05" db="EMBL/GenBank/DDBJ databases">
        <title>Comparative genomics of biotechnologically important yeasts.</title>
        <authorList>
            <consortium name="DOE Joint Genome Institute"/>
            <person name="Riley R."/>
            <person name="Haridas S."/>
            <person name="Wolfe K.H."/>
            <person name="Lopes M.R."/>
            <person name="Hittinger C.T."/>
            <person name="Goker M."/>
            <person name="Salamov A."/>
            <person name="Wisecaver J."/>
            <person name="Long T.M."/>
            <person name="Aerts A.L."/>
            <person name="Barry K."/>
            <person name="Choi C."/>
            <person name="Clum A."/>
            <person name="Coughlan A.Y."/>
            <person name="Deshpande S."/>
            <person name="Douglass A.P."/>
            <person name="Hanson S.J."/>
            <person name="Klenk H.-P."/>
            <person name="Labutti K."/>
            <person name="Lapidus A."/>
            <person name="Lindquist E."/>
            <person name="Lipzen A."/>
            <person name="Meier-Kolthoff J.P."/>
            <person name="Ohm R.A."/>
            <person name="Otillar R.P."/>
            <person name="Pangilinan J."/>
            <person name="Peng Y."/>
            <person name="Rokas A."/>
            <person name="Rosa C.A."/>
            <person name="Scheuner C."/>
            <person name="Sibirny A.A."/>
            <person name="Slot J.C."/>
            <person name="Stielow J.B."/>
            <person name="Sun H."/>
            <person name="Kurtzman C.P."/>
            <person name="Blackwell M."/>
            <person name="Grigoriev I.V."/>
            <person name="Jeffries T.W."/>
        </authorList>
    </citation>
    <scope>NUCLEOTIDE SEQUENCE [LARGE SCALE GENOMIC DNA]</scope>
    <source>
        <strain evidence="12">NRRL Y-2460</strain>
    </source>
</reference>
<dbReference type="PANTHER" id="PTHR47540:SF1">
    <property type="entry name" value="ACTIVATOR OF STRESS GENES 1-RELATED"/>
    <property type="match status" value="1"/>
</dbReference>
<dbReference type="PANTHER" id="PTHR47540">
    <property type="entry name" value="THIAMINE REPRESSIBLE GENES REGULATORY PROTEIN THI5"/>
    <property type="match status" value="1"/>
</dbReference>
<keyword evidence="12" id="KW-1185">Reference proteome</keyword>
<feature type="region of interest" description="Disordered" evidence="8">
    <location>
        <begin position="740"/>
        <end position="762"/>
    </location>
</feature>
<feature type="compositionally biased region" description="Polar residues" evidence="8">
    <location>
        <begin position="740"/>
        <end position="752"/>
    </location>
</feature>
<proteinExistence type="predicted"/>
<name>A0A1E4TWA9_PACTA</name>
<keyword evidence="3" id="KW-0862">Zinc</keyword>
<dbReference type="AlphaFoldDB" id="A0A1E4TWA9"/>
<dbReference type="Gene3D" id="4.10.240.10">
    <property type="entry name" value="Zn(2)-C6 fungal-type DNA-binding domain"/>
    <property type="match status" value="1"/>
</dbReference>
<keyword evidence="4" id="KW-0805">Transcription regulation</keyword>
<dbReference type="PROSITE" id="PS50048">
    <property type="entry name" value="ZN2_CY6_FUNGAL_2"/>
    <property type="match status" value="1"/>
</dbReference>
<dbReference type="Pfam" id="PF04082">
    <property type="entry name" value="Fungal_trans"/>
    <property type="match status" value="1"/>
</dbReference>
<organism evidence="11 12">
    <name type="scientific">Pachysolen tannophilus NRRL Y-2460</name>
    <dbReference type="NCBI Taxonomy" id="669874"/>
    <lineage>
        <taxon>Eukaryota</taxon>
        <taxon>Fungi</taxon>
        <taxon>Dikarya</taxon>
        <taxon>Ascomycota</taxon>
        <taxon>Saccharomycotina</taxon>
        <taxon>Pichiomycetes</taxon>
        <taxon>Pachysolenaceae</taxon>
        <taxon>Pachysolen</taxon>
    </lineage>
</organism>
<gene>
    <name evidence="11" type="ORF">PACTADRAFT_20807</name>
</gene>
<feature type="domain" description="Zn(2)-C6 fungal-type" evidence="10">
    <location>
        <begin position="20"/>
        <end position="49"/>
    </location>
</feature>
<evidence type="ECO:0000313" key="11">
    <source>
        <dbReference type="EMBL" id="ODV96014.1"/>
    </source>
</evidence>
<evidence type="ECO:0000259" key="10">
    <source>
        <dbReference type="PROSITE" id="PS50048"/>
    </source>
</evidence>
<dbReference type="PROSITE" id="PS00463">
    <property type="entry name" value="ZN2_CY6_FUNGAL_1"/>
    <property type="match status" value="1"/>
</dbReference>
<keyword evidence="9" id="KW-0812">Transmembrane</keyword>
<keyword evidence="7" id="KW-0539">Nucleus</keyword>
<dbReference type="GO" id="GO:0045944">
    <property type="term" value="P:positive regulation of transcription by RNA polymerase II"/>
    <property type="evidence" value="ECO:0007669"/>
    <property type="project" value="TreeGrafter"/>
</dbReference>
<dbReference type="SMART" id="SM00906">
    <property type="entry name" value="Fungal_trans"/>
    <property type="match status" value="1"/>
</dbReference>
<evidence type="ECO:0000256" key="2">
    <source>
        <dbReference type="ARBA" id="ARBA00022723"/>
    </source>
</evidence>
<dbReference type="InterPro" id="IPR007219">
    <property type="entry name" value="XnlR_reg_dom"/>
</dbReference>
<dbReference type="STRING" id="669874.A0A1E4TWA9"/>
<keyword evidence="9" id="KW-1133">Transmembrane helix</keyword>
<protein>
    <recommendedName>
        <fullName evidence="10">Zn(2)-C6 fungal-type domain-containing protein</fullName>
    </recommendedName>
</protein>
<feature type="non-terminal residue" evidence="11">
    <location>
        <position position="796"/>
    </location>
</feature>
<feature type="compositionally biased region" description="Polar residues" evidence="8">
    <location>
        <begin position="71"/>
        <end position="83"/>
    </location>
</feature>
<dbReference type="GO" id="GO:0000981">
    <property type="term" value="F:DNA-binding transcription factor activity, RNA polymerase II-specific"/>
    <property type="evidence" value="ECO:0007669"/>
    <property type="project" value="InterPro"/>
</dbReference>
<sequence length="796" mass="90191">SGHHGHPNLINQKRRRVTRACDECRKKKVKCDGQQPCIHCTVYSYECTYNQPSIATSTGAGAGAGGTSTGNTNEPSPSTPVLQQDPQEVLNQLTRKLNNYQHFVEKLLPDLKVNRQNQEINVIKLTNVLSQVKNEKKDEDISLKYITDTYNLANKKNNINNGIPYTHSPSSAPTAPPSNQPTPQAAIDGSIESHMGKEIKIILPPKDIALKLISNTWDNACVLFRFYHRPSFIKDLNVLYETDPANYSNQQQRFLPLVYSVMACGSLFYKSAQDTKNNVRNNNNNNDEKSDRDLLDDEGYKYFIAARKLIDITDTRDIYGIQTIVMLILFLQCGARLSTCYSYIGIALRAALREGLHRKLDYPFNPIELEIRKRIFWTIYKMDIYVNAMLGLPRTISEEDFDQDLPSELDDENITETGYIYDNQKGRLSSAGIANAHTKLIFVMKKIVKKLYPIKPSENFVHLSANNVVYELELDLQNWVNELPLELKPGIEPEPQYFKANRLLHIAYLHVKIILYRPFIHYISADYLQQFTNSNNSDDLKSIEKAKNCINVARIVVKLAQDMINKHMLSGSYWFSIYTIFFSVACLVFYVHSSPQLNSKGEIDQEYIAIKQDAEMGKRLLNLLKDSSMAARRTYNILNSLFEQLNRRTANFHPATPTNSNNGTQQMNYQNPDGVKLENNSNANLQALDNAIGSSTVNTPRLPLNITGKKSENSSINNIVNGVNYIDGINTGISLNISAPTPNQEYPAQGQQPKRESSLPISKRRYVPGMMDQLDTKIFGRFLPPYMNPNNTGSNN</sequence>
<keyword evidence="5" id="KW-0238">DNA-binding</keyword>
<dbReference type="InterPro" id="IPR001138">
    <property type="entry name" value="Zn2Cys6_DnaBD"/>
</dbReference>
<dbReference type="GO" id="GO:0008270">
    <property type="term" value="F:zinc ion binding"/>
    <property type="evidence" value="ECO:0007669"/>
    <property type="project" value="InterPro"/>
</dbReference>
<evidence type="ECO:0000256" key="9">
    <source>
        <dbReference type="SAM" id="Phobius"/>
    </source>
</evidence>
<dbReference type="CDD" id="cd00067">
    <property type="entry name" value="GAL4"/>
    <property type="match status" value="1"/>
</dbReference>
<dbReference type="GO" id="GO:0005634">
    <property type="term" value="C:nucleus"/>
    <property type="evidence" value="ECO:0007669"/>
    <property type="project" value="UniProtKB-SubCell"/>
</dbReference>
<dbReference type="SMART" id="SM00066">
    <property type="entry name" value="GAL4"/>
    <property type="match status" value="1"/>
</dbReference>
<evidence type="ECO:0000256" key="1">
    <source>
        <dbReference type="ARBA" id="ARBA00004123"/>
    </source>
</evidence>
<feature type="transmembrane region" description="Helical" evidence="9">
    <location>
        <begin position="573"/>
        <end position="591"/>
    </location>
</feature>
<dbReference type="SUPFAM" id="SSF57701">
    <property type="entry name" value="Zn2/Cys6 DNA-binding domain"/>
    <property type="match status" value="1"/>
</dbReference>
<feature type="region of interest" description="Disordered" evidence="8">
    <location>
        <begin position="60"/>
        <end position="83"/>
    </location>
</feature>
<evidence type="ECO:0000256" key="6">
    <source>
        <dbReference type="ARBA" id="ARBA00023163"/>
    </source>
</evidence>
<dbReference type="EMBL" id="KV454013">
    <property type="protein sequence ID" value="ODV96014.1"/>
    <property type="molecule type" value="Genomic_DNA"/>
</dbReference>
<comment type="subcellular location">
    <subcellularLocation>
        <location evidence="1">Nucleus</location>
    </subcellularLocation>
</comment>
<dbReference type="CDD" id="cd12148">
    <property type="entry name" value="fungal_TF_MHR"/>
    <property type="match status" value="1"/>
</dbReference>
<dbReference type="OrthoDB" id="422427at2759"/>
<feature type="non-terminal residue" evidence="11">
    <location>
        <position position="1"/>
    </location>
</feature>
<dbReference type="Pfam" id="PF00172">
    <property type="entry name" value="Zn_clus"/>
    <property type="match status" value="1"/>
</dbReference>
<evidence type="ECO:0000256" key="7">
    <source>
        <dbReference type="ARBA" id="ARBA00023242"/>
    </source>
</evidence>
<feature type="region of interest" description="Disordered" evidence="8">
    <location>
        <begin position="161"/>
        <end position="186"/>
    </location>
</feature>
<evidence type="ECO:0000256" key="5">
    <source>
        <dbReference type="ARBA" id="ARBA00023125"/>
    </source>
</evidence>
<evidence type="ECO:0000256" key="8">
    <source>
        <dbReference type="SAM" id="MobiDB-lite"/>
    </source>
</evidence>
<dbReference type="GO" id="GO:0006351">
    <property type="term" value="P:DNA-templated transcription"/>
    <property type="evidence" value="ECO:0007669"/>
    <property type="project" value="InterPro"/>
</dbReference>
<evidence type="ECO:0000313" key="12">
    <source>
        <dbReference type="Proteomes" id="UP000094236"/>
    </source>
</evidence>
<dbReference type="Proteomes" id="UP000094236">
    <property type="component" value="Unassembled WGS sequence"/>
</dbReference>
<keyword evidence="2" id="KW-0479">Metal-binding</keyword>